<dbReference type="SMART" id="SM00181">
    <property type="entry name" value="EGF"/>
    <property type="match status" value="3"/>
</dbReference>
<dbReference type="PROSITE" id="PS01180">
    <property type="entry name" value="CUB"/>
    <property type="match status" value="2"/>
</dbReference>
<accession>A0A423SB15</accession>
<feature type="disulfide bond" evidence="7">
    <location>
        <begin position="209"/>
        <end position="218"/>
    </location>
</feature>
<evidence type="ECO:0000256" key="7">
    <source>
        <dbReference type="PROSITE-ProRule" id="PRU00076"/>
    </source>
</evidence>
<evidence type="ECO:0000259" key="8">
    <source>
        <dbReference type="PROSITE" id="PS01180"/>
    </source>
</evidence>
<organism evidence="10 11">
    <name type="scientific">Penaeus vannamei</name>
    <name type="common">Whiteleg shrimp</name>
    <name type="synonym">Litopenaeus vannamei</name>
    <dbReference type="NCBI Taxonomy" id="6689"/>
    <lineage>
        <taxon>Eukaryota</taxon>
        <taxon>Metazoa</taxon>
        <taxon>Ecdysozoa</taxon>
        <taxon>Arthropoda</taxon>
        <taxon>Crustacea</taxon>
        <taxon>Multicrustacea</taxon>
        <taxon>Malacostraca</taxon>
        <taxon>Eumalacostraca</taxon>
        <taxon>Eucarida</taxon>
        <taxon>Decapoda</taxon>
        <taxon>Dendrobranchiata</taxon>
        <taxon>Penaeoidea</taxon>
        <taxon>Penaeidae</taxon>
        <taxon>Penaeus</taxon>
    </lineage>
</organism>
<evidence type="ECO:0000256" key="6">
    <source>
        <dbReference type="PROSITE-ProRule" id="PRU00059"/>
    </source>
</evidence>
<evidence type="ECO:0000256" key="5">
    <source>
        <dbReference type="ARBA" id="ARBA00023180"/>
    </source>
</evidence>
<feature type="domain" description="EGF-like" evidence="9">
    <location>
        <begin position="143"/>
        <end position="181"/>
    </location>
</feature>
<dbReference type="Gene3D" id="2.10.25.10">
    <property type="entry name" value="Laminin"/>
    <property type="match status" value="2"/>
</dbReference>
<feature type="disulfide bond" evidence="6">
    <location>
        <begin position="344"/>
        <end position="371"/>
    </location>
</feature>
<dbReference type="SMART" id="SM00179">
    <property type="entry name" value="EGF_CA"/>
    <property type="match status" value="2"/>
</dbReference>
<evidence type="ECO:0000256" key="4">
    <source>
        <dbReference type="ARBA" id="ARBA00023157"/>
    </source>
</evidence>
<dbReference type="PANTHER" id="PTHR24251">
    <property type="entry name" value="OVOCHYMASE-RELATED"/>
    <property type="match status" value="1"/>
</dbReference>
<dbReference type="InterPro" id="IPR000742">
    <property type="entry name" value="EGF"/>
</dbReference>
<dbReference type="CDD" id="cd00041">
    <property type="entry name" value="CUB"/>
    <property type="match status" value="2"/>
</dbReference>
<sequence length="464" mass="50257">MGSSAKTWTSALLTMGAALPIVYVITQWEDAAVALVPPASQAMANPAYLLLDPASSPPAIPLLRASRIRVSGGRRCGPCSSGFRQWRILRTCSSTLPAVRLPSPCYVRRESAAPSLEMPNGYQCVCPLGYHGMGIGMYGCAPPTNLCQNQPCLNGGTCVQFPGSYTYTCTCQPGYTGHSCETQINACASNPCLNGGTCTPGLISYTCTCPSSHTGERCQTEAEECGGTFYADEGTVAYPGVEGVNYNHNVNCAWIIIVPAGKVINVTFDHFHLEGGSCRYDWLQVHDGRRPTAQLIGSYCGSTLPGNNGTIISTHNSIYLWFRSDESYAATGFNFTWNTTDPECGGDIRHLEYGSINSPGYPGRYPALRDCYWTIRVNPGKRIRFHFATLQIEEHANCSYDYLEVRDGLTDSGHLLAKYCSSQAPPPLTTSGSEAFLHFHSDYVLTDTGFHIAFSSEPGKPSLK</sequence>
<dbReference type="PROSITE" id="PS50026">
    <property type="entry name" value="EGF_3"/>
    <property type="match status" value="2"/>
</dbReference>
<feature type="disulfide bond" evidence="6">
    <location>
        <begin position="225"/>
        <end position="252"/>
    </location>
</feature>
<feature type="domain" description="CUB" evidence="8">
    <location>
        <begin position="225"/>
        <end position="340"/>
    </location>
</feature>
<dbReference type="FunFam" id="2.60.120.290:FF:000013">
    <property type="entry name" value="Membrane frizzled-related protein"/>
    <property type="match status" value="1"/>
</dbReference>
<comment type="caution">
    <text evidence="7">Lacks conserved residue(s) required for the propagation of feature annotation.</text>
</comment>
<dbReference type="InterPro" id="IPR001881">
    <property type="entry name" value="EGF-like_Ca-bd_dom"/>
</dbReference>
<comment type="caution">
    <text evidence="10">The sequence shown here is derived from an EMBL/GenBank/DDBJ whole genome shotgun (WGS) entry which is preliminary data.</text>
</comment>
<dbReference type="PROSITE" id="PS01186">
    <property type="entry name" value="EGF_2"/>
    <property type="match status" value="1"/>
</dbReference>
<name>A0A423SB15_PENVA</name>
<evidence type="ECO:0000313" key="11">
    <source>
        <dbReference type="Proteomes" id="UP000283509"/>
    </source>
</evidence>
<dbReference type="Pfam" id="PF00008">
    <property type="entry name" value="EGF"/>
    <property type="match status" value="2"/>
</dbReference>
<dbReference type="PROSITE" id="PS00022">
    <property type="entry name" value="EGF_1"/>
    <property type="match status" value="2"/>
</dbReference>
<feature type="disulfide bond" evidence="7">
    <location>
        <begin position="171"/>
        <end position="180"/>
    </location>
</feature>
<keyword evidence="4 7" id="KW-1015">Disulfide bond</keyword>
<dbReference type="CDD" id="cd00054">
    <property type="entry name" value="EGF_CA"/>
    <property type="match status" value="2"/>
</dbReference>
<evidence type="ECO:0000256" key="1">
    <source>
        <dbReference type="ARBA" id="ARBA00022536"/>
    </source>
</evidence>
<evidence type="ECO:0000313" key="10">
    <source>
        <dbReference type="EMBL" id="ROT61408.1"/>
    </source>
</evidence>
<dbReference type="Pfam" id="PF12661">
    <property type="entry name" value="hEGF"/>
    <property type="match status" value="1"/>
</dbReference>
<dbReference type="SUPFAM" id="SSF57196">
    <property type="entry name" value="EGF/Laminin"/>
    <property type="match status" value="2"/>
</dbReference>
<dbReference type="InterPro" id="IPR035914">
    <property type="entry name" value="Sperma_CUB_dom_sf"/>
</dbReference>
<keyword evidence="3" id="KW-0677">Repeat</keyword>
<keyword evidence="1 7" id="KW-0245">EGF-like domain</keyword>
<dbReference type="OrthoDB" id="10009301at2759"/>
<keyword evidence="11" id="KW-1185">Reference proteome</keyword>
<keyword evidence="2" id="KW-0732">Signal</keyword>
<dbReference type="Gene3D" id="2.60.120.290">
    <property type="entry name" value="Spermadhesin, CUB domain"/>
    <property type="match status" value="2"/>
</dbReference>
<dbReference type="PANTHER" id="PTHR24251:SF37">
    <property type="entry name" value="CUB DOMAIN-CONTAINING PROTEIN"/>
    <property type="match status" value="1"/>
</dbReference>
<protein>
    <submittedName>
        <fullName evidence="10">Putative cubilin-like</fullName>
    </submittedName>
</protein>
<feature type="domain" description="CUB" evidence="8">
    <location>
        <begin position="344"/>
        <end position="457"/>
    </location>
</feature>
<dbReference type="AlphaFoldDB" id="A0A423SB15"/>
<feature type="disulfide bond" evidence="7">
    <location>
        <begin position="152"/>
        <end position="169"/>
    </location>
</feature>
<reference evidence="10 11" key="2">
    <citation type="submission" date="2019-01" db="EMBL/GenBank/DDBJ databases">
        <title>The decoding of complex shrimp genome reveals the adaptation for benthos swimmer, frequently molting mechanism and breeding impact on genome.</title>
        <authorList>
            <person name="Sun Y."/>
            <person name="Gao Y."/>
            <person name="Yu Y."/>
        </authorList>
    </citation>
    <scope>NUCLEOTIDE SEQUENCE [LARGE SCALE GENOMIC DNA]</scope>
    <source>
        <tissue evidence="10">Muscle</tissue>
    </source>
</reference>
<keyword evidence="5" id="KW-0325">Glycoprotein</keyword>
<reference evidence="10 11" key="1">
    <citation type="submission" date="2018-04" db="EMBL/GenBank/DDBJ databases">
        <authorList>
            <person name="Zhang X."/>
            <person name="Yuan J."/>
            <person name="Li F."/>
            <person name="Xiang J."/>
        </authorList>
    </citation>
    <scope>NUCLEOTIDE SEQUENCE [LARGE SCALE GENOMIC DNA]</scope>
    <source>
        <tissue evidence="10">Muscle</tissue>
    </source>
</reference>
<feature type="domain" description="EGF-like" evidence="9">
    <location>
        <begin position="183"/>
        <end position="219"/>
    </location>
</feature>
<dbReference type="GO" id="GO:0005509">
    <property type="term" value="F:calcium ion binding"/>
    <property type="evidence" value="ECO:0007669"/>
    <property type="project" value="InterPro"/>
</dbReference>
<dbReference type="InterPro" id="IPR000859">
    <property type="entry name" value="CUB_dom"/>
</dbReference>
<dbReference type="InterPro" id="IPR013032">
    <property type="entry name" value="EGF-like_CS"/>
</dbReference>
<dbReference type="FunFam" id="2.10.25.10:FF:000100">
    <property type="entry name" value="neurogenic locus notch homolog protein 3"/>
    <property type="match status" value="1"/>
</dbReference>
<proteinExistence type="predicted"/>
<gene>
    <name evidence="10" type="ORF">C7M84_020821</name>
</gene>
<evidence type="ECO:0000256" key="2">
    <source>
        <dbReference type="ARBA" id="ARBA00022729"/>
    </source>
</evidence>
<evidence type="ECO:0000256" key="3">
    <source>
        <dbReference type="ARBA" id="ARBA00022737"/>
    </source>
</evidence>
<dbReference type="FunFam" id="2.60.120.290:FF:000060">
    <property type="entry name" value="Cubilin homolog"/>
    <property type="match status" value="1"/>
</dbReference>
<evidence type="ECO:0000259" key="9">
    <source>
        <dbReference type="PROSITE" id="PS50026"/>
    </source>
</evidence>
<dbReference type="Pfam" id="PF00431">
    <property type="entry name" value="CUB"/>
    <property type="match status" value="2"/>
</dbReference>
<dbReference type="Proteomes" id="UP000283509">
    <property type="component" value="Unassembled WGS sequence"/>
</dbReference>
<dbReference type="SMART" id="SM00042">
    <property type="entry name" value="CUB"/>
    <property type="match status" value="2"/>
</dbReference>
<dbReference type="FunFam" id="2.10.25.10:FF:000143">
    <property type="entry name" value="Protein crumbs 1"/>
    <property type="match status" value="1"/>
</dbReference>
<dbReference type="EMBL" id="QCYY01004194">
    <property type="protein sequence ID" value="ROT61408.1"/>
    <property type="molecule type" value="Genomic_DNA"/>
</dbReference>
<dbReference type="SUPFAM" id="SSF49854">
    <property type="entry name" value="Spermadhesin, CUB domain"/>
    <property type="match status" value="2"/>
</dbReference>